<dbReference type="GO" id="GO:0004129">
    <property type="term" value="F:cytochrome-c oxidase activity"/>
    <property type="evidence" value="ECO:0007669"/>
    <property type="project" value="UniProtKB-EC"/>
</dbReference>
<dbReference type="AlphaFoldDB" id="A0A511R056"/>
<keyword evidence="5" id="KW-1003">Cell membrane</keyword>
<evidence type="ECO:0000256" key="6">
    <source>
        <dbReference type="ARBA" id="ARBA00022617"/>
    </source>
</evidence>
<evidence type="ECO:0000256" key="4">
    <source>
        <dbReference type="ARBA" id="ARBA00022448"/>
    </source>
</evidence>
<feature type="transmembrane region" description="Helical" evidence="18">
    <location>
        <begin position="279"/>
        <end position="304"/>
    </location>
</feature>
<dbReference type="GO" id="GO:0009060">
    <property type="term" value="P:aerobic respiration"/>
    <property type="evidence" value="ECO:0007669"/>
    <property type="project" value="InterPro"/>
</dbReference>
<keyword evidence="14" id="KW-0186">Copper</keyword>
<feature type="transmembrane region" description="Helical" evidence="18">
    <location>
        <begin position="590"/>
        <end position="611"/>
    </location>
</feature>
<evidence type="ECO:0000256" key="10">
    <source>
        <dbReference type="ARBA" id="ARBA00022967"/>
    </source>
</evidence>
<sequence>MAVATPQTASRLGFWASVWDLLTTSDHKKVGMIYLVTSFVAFGLSGLMAVAIRWQLAGPEQQFLVGDAYNQVLTLHGATMLFFFIIPAGLAGFGNFILPLMLGERDVALPRINAFAAWLFVFSAVLIYTSLFFGGAPDVGWTFYYPFSRTTGLGTDFFMMGVLLVGLSSLLGSANFAATVYNLRAKGMGLWKMPIFVWGIFATSMLSLFALAGITAASLTVLLSRKLGLSLFDPGIGGDPVLFQQFFWFYSHPAVYIMLLPYLGIAAEIASTFSRKPVFGYRFMVFALVGIAVVGFLVWAHHMFTVGESLLFQLVFVFFTVLVAVPTGVKIFNLLGTLWGGQLDFKTPLLFVMGFMFNFLLGGITGVMLAVVPFDYQVQDSYFVVAHFHNVLMAGSGFLAFAGLYYWWPKITGRMYPEFWGKVHFWLFLVGYLLTFMPQYVLGFLGMPRRYYTYPDGLYLWNELNFASTVGAVILALGGIAWVIAVIQSFRQNVKAPDNPWGGYTLEWATSSPPPSYNFAVQFPTVFKSERPLYDWEKEGLKPTPVDPATIHLPAPTVWPFMTAVGLLVTSIGVSLAPDLGNAPVGGVPGWGGWLAVGLVLFIYSLFQWALRKEYDHPVVHHTVTGKSNAWVGMAWFIVSEIALFGILIAGYLYLRLTGAAVPPEDHRPALWLALLNTFFLVASSFTVHYAHHDLRTNKFSPFKLGMLISILLGVVFFLFQIWEFAIASGHYVDALNAAGQSEAAQKAALWFTAFFLIVGLHGAHVVIGGTGLTLAYAQGLAGKIDNHEQGTLEGSSMYWHLVDAVWLFIVTIFYIW</sequence>
<name>A0A511R056_9DEIN</name>
<dbReference type="PROSITE" id="PS00077">
    <property type="entry name" value="COX1_CUB"/>
    <property type="match status" value="1"/>
</dbReference>
<keyword evidence="13" id="KW-0408">Iron</keyword>
<dbReference type="Gene3D" id="1.20.120.80">
    <property type="entry name" value="Cytochrome c oxidase, subunit III, four-helix bundle"/>
    <property type="match status" value="1"/>
</dbReference>
<feature type="domain" description="Cytochrome oxidase subunit I profile" evidence="20">
    <location>
        <begin position="13"/>
        <end position="527"/>
    </location>
</feature>
<feature type="transmembrane region" description="Helical" evidence="18">
    <location>
        <begin position="798"/>
        <end position="816"/>
    </location>
</feature>
<evidence type="ECO:0000256" key="18">
    <source>
        <dbReference type="SAM" id="Phobius"/>
    </source>
</evidence>
<feature type="transmembrane region" description="Helical" evidence="18">
    <location>
        <begin position="195"/>
        <end position="223"/>
    </location>
</feature>
<comment type="catalytic activity">
    <reaction evidence="16">
        <text>4 Fe(II)-[cytochrome c] + O2 + 8 H(+)(in) = 4 Fe(III)-[cytochrome c] + 2 H2O + 4 H(+)(out)</text>
        <dbReference type="Rhea" id="RHEA:11436"/>
        <dbReference type="Rhea" id="RHEA-COMP:10350"/>
        <dbReference type="Rhea" id="RHEA-COMP:14399"/>
        <dbReference type="ChEBI" id="CHEBI:15377"/>
        <dbReference type="ChEBI" id="CHEBI:15378"/>
        <dbReference type="ChEBI" id="CHEBI:15379"/>
        <dbReference type="ChEBI" id="CHEBI:29033"/>
        <dbReference type="ChEBI" id="CHEBI:29034"/>
        <dbReference type="EC" id="7.1.1.9"/>
    </reaction>
</comment>
<comment type="similarity">
    <text evidence="17">Belongs to the heme-copper respiratory oxidase family.</text>
</comment>
<keyword evidence="10" id="KW-1278">Translocase</keyword>
<feature type="transmembrane region" description="Helical" evidence="18">
    <location>
        <begin position="349"/>
        <end position="372"/>
    </location>
</feature>
<feature type="transmembrane region" description="Helical" evidence="18">
    <location>
        <begin position="670"/>
        <end position="691"/>
    </location>
</feature>
<dbReference type="PRINTS" id="PR01165">
    <property type="entry name" value="CYCOXIDASEI"/>
</dbReference>
<evidence type="ECO:0000256" key="15">
    <source>
        <dbReference type="ARBA" id="ARBA00023136"/>
    </source>
</evidence>
<keyword evidence="6 17" id="KW-0349">Heme</keyword>
<feature type="transmembrane region" description="Helical" evidence="18">
    <location>
        <begin position="631"/>
        <end position="655"/>
    </location>
</feature>
<evidence type="ECO:0000313" key="22">
    <source>
        <dbReference type="Proteomes" id="UP000321197"/>
    </source>
</evidence>
<dbReference type="GO" id="GO:0020037">
    <property type="term" value="F:heme binding"/>
    <property type="evidence" value="ECO:0007669"/>
    <property type="project" value="InterPro"/>
</dbReference>
<evidence type="ECO:0000256" key="3">
    <source>
        <dbReference type="ARBA" id="ARBA00012949"/>
    </source>
</evidence>
<dbReference type="EMBL" id="BJXL01000028">
    <property type="protein sequence ID" value="GEM82990.1"/>
    <property type="molecule type" value="Genomic_DNA"/>
</dbReference>
<dbReference type="CDD" id="cd00386">
    <property type="entry name" value="Heme_Cu_Oxidase_III_like"/>
    <property type="match status" value="1"/>
</dbReference>
<feature type="transmembrane region" description="Helical" evidence="18">
    <location>
        <begin position="157"/>
        <end position="183"/>
    </location>
</feature>
<accession>A0A511R056</accession>
<comment type="pathway">
    <text evidence="2">Energy metabolism; oxidative phosphorylation.</text>
</comment>
<gene>
    <name evidence="21" type="primary">caaA</name>
    <name evidence="21" type="ORF">MHY01S_11560</name>
</gene>
<dbReference type="InterPro" id="IPR000298">
    <property type="entry name" value="Cyt_c_oxidase-like_su3"/>
</dbReference>
<keyword evidence="7 17" id="KW-0679">Respiratory chain</keyword>
<evidence type="ECO:0000256" key="11">
    <source>
        <dbReference type="ARBA" id="ARBA00022982"/>
    </source>
</evidence>
<feature type="transmembrane region" description="Helical" evidence="18">
    <location>
        <begin position="425"/>
        <end position="446"/>
    </location>
</feature>
<dbReference type="SUPFAM" id="SSF81442">
    <property type="entry name" value="Cytochrome c oxidase subunit I-like"/>
    <property type="match status" value="1"/>
</dbReference>
<evidence type="ECO:0000256" key="16">
    <source>
        <dbReference type="ARBA" id="ARBA00047816"/>
    </source>
</evidence>
<dbReference type="InterPro" id="IPR013833">
    <property type="entry name" value="Cyt_c_oxidase_su3_a-hlx"/>
</dbReference>
<keyword evidence="8 17" id="KW-0812">Transmembrane</keyword>
<evidence type="ECO:0000256" key="12">
    <source>
        <dbReference type="ARBA" id="ARBA00022989"/>
    </source>
</evidence>
<evidence type="ECO:0000256" key="17">
    <source>
        <dbReference type="RuleBase" id="RU000370"/>
    </source>
</evidence>
<dbReference type="Pfam" id="PF00510">
    <property type="entry name" value="COX3"/>
    <property type="match status" value="1"/>
</dbReference>
<feature type="transmembrane region" description="Helical" evidence="18">
    <location>
        <begin position="558"/>
        <end position="578"/>
    </location>
</feature>
<evidence type="ECO:0000259" key="19">
    <source>
        <dbReference type="PROSITE" id="PS50253"/>
    </source>
</evidence>
<dbReference type="EC" id="7.1.1.9" evidence="3"/>
<evidence type="ECO:0000259" key="20">
    <source>
        <dbReference type="PROSITE" id="PS50855"/>
    </source>
</evidence>
<evidence type="ECO:0000256" key="5">
    <source>
        <dbReference type="ARBA" id="ARBA00022475"/>
    </source>
</evidence>
<dbReference type="PROSITE" id="PS50253">
    <property type="entry name" value="COX3"/>
    <property type="match status" value="1"/>
</dbReference>
<feature type="transmembrane region" description="Helical" evidence="18">
    <location>
        <begin position="310"/>
        <end position="329"/>
    </location>
</feature>
<keyword evidence="12 18" id="KW-1133">Transmembrane helix</keyword>
<dbReference type="InterPro" id="IPR035973">
    <property type="entry name" value="Cyt_c_oxidase_su3-like_sf"/>
</dbReference>
<dbReference type="PANTHER" id="PTHR10422">
    <property type="entry name" value="CYTOCHROME C OXIDASE SUBUNIT 1"/>
    <property type="match status" value="1"/>
</dbReference>
<comment type="subcellular location">
    <subcellularLocation>
        <location evidence="1">Cell membrane</location>
        <topology evidence="1">Multi-pass membrane protein</topology>
    </subcellularLocation>
</comment>
<evidence type="ECO:0000256" key="9">
    <source>
        <dbReference type="ARBA" id="ARBA00022723"/>
    </source>
</evidence>
<evidence type="ECO:0000256" key="1">
    <source>
        <dbReference type="ARBA" id="ARBA00004651"/>
    </source>
</evidence>
<feature type="transmembrane region" description="Helical" evidence="18">
    <location>
        <begin position="748"/>
        <end position="777"/>
    </location>
</feature>
<feature type="transmembrane region" description="Helical" evidence="18">
    <location>
        <begin position="32"/>
        <end position="56"/>
    </location>
</feature>
<dbReference type="Pfam" id="PF00115">
    <property type="entry name" value="COX1"/>
    <property type="match status" value="1"/>
</dbReference>
<evidence type="ECO:0000256" key="14">
    <source>
        <dbReference type="ARBA" id="ARBA00023008"/>
    </source>
</evidence>
<dbReference type="Proteomes" id="UP000321197">
    <property type="component" value="Unassembled WGS sequence"/>
</dbReference>
<feature type="transmembrane region" description="Helical" evidence="18">
    <location>
        <begin position="703"/>
        <end position="728"/>
    </location>
</feature>
<protein>
    <recommendedName>
        <fullName evidence="3">cytochrome-c oxidase</fullName>
        <ecNumber evidence="3">7.1.1.9</ecNumber>
    </recommendedName>
</protein>
<dbReference type="GO" id="GO:0046872">
    <property type="term" value="F:metal ion binding"/>
    <property type="evidence" value="ECO:0007669"/>
    <property type="project" value="UniProtKB-KW"/>
</dbReference>
<dbReference type="GO" id="GO:0015990">
    <property type="term" value="P:electron transport coupled proton transport"/>
    <property type="evidence" value="ECO:0007669"/>
    <property type="project" value="TreeGrafter"/>
</dbReference>
<dbReference type="RefSeq" id="WP_170148315.1">
    <property type="nucleotide sequence ID" value="NZ_BJXL01000028.1"/>
</dbReference>
<reference evidence="21 22" key="1">
    <citation type="submission" date="2019-07" db="EMBL/GenBank/DDBJ databases">
        <title>Whole genome shotgun sequence of Meiothermus hypogaeus NBRC 106114.</title>
        <authorList>
            <person name="Hosoyama A."/>
            <person name="Uohara A."/>
            <person name="Ohji S."/>
            <person name="Ichikawa N."/>
        </authorList>
    </citation>
    <scope>NUCLEOTIDE SEQUENCE [LARGE SCALE GENOMIC DNA]</scope>
    <source>
        <strain evidence="21 22">NBRC 106114</strain>
    </source>
</reference>
<keyword evidence="15 18" id="KW-0472">Membrane</keyword>
<dbReference type="SUPFAM" id="SSF81452">
    <property type="entry name" value="Cytochrome c oxidase subunit III-like"/>
    <property type="match status" value="1"/>
</dbReference>
<dbReference type="InterPro" id="IPR023616">
    <property type="entry name" value="Cyt_c_oxase-like_su1_dom"/>
</dbReference>
<evidence type="ECO:0000256" key="2">
    <source>
        <dbReference type="ARBA" id="ARBA00004673"/>
    </source>
</evidence>
<dbReference type="InterPro" id="IPR023615">
    <property type="entry name" value="Cyt_c_Oxase_su1_BS"/>
</dbReference>
<keyword evidence="4 17" id="KW-0813">Transport</keyword>
<dbReference type="Gene3D" id="1.20.210.10">
    <property type="entry name" value="Cytochrome c oxidase-like, subunit I domain"/>
    <property type="match status" value="1"/>
</dbReference>
<feature type="domain" description="Heme-copper oxidase subunit III family profile" evidence="19">
    <location>
        <begin position="547"/>
        <end position="817"/>
    </location>
</feature>
<feature type="transmembrane region" description="Helical" evidence="18">
    <location>
        <begin position="466"/>
        <end position="487"/>
    </location>
</feature>
<evidence type="ECO:0000256" key="7">
    <source>
        <dbReference type="ARBA" id="ARBA00022660"/>
    </source>
</evidence>
<feature type="transmembrane region" description="Helical" evidence="18">
    <location>
        <begin position="76"/>
        <end position="102"/>
    </location>
</feature>
<dbReference type="Gene3D" id="1.10.287.70">
    <property type="match status" value="1"/>
</dbReference>
<evidence type="ECO:0000256" key="13">
    <source>
        <dbReference type="ARBA" id="ARBA00023004"/>
    </source>
</evidence>
<dbReference type="GO" id="GO:0022904">
    <property type="term" value="P:respiratory electron transport chain"/>
    <property type="evidence" value="ECO:0007669"/>
    <property type="project" value="InterPro"/>
</dbReference>
<evidence type="ECO:0000256" key="8">
    <source>
        <dbReference type="ARBA" id="ARBA00022692"/>
    </source>
</evidence>
<evidence type="ECO:0000313" key="21">
    <source>
        <dbReference type="EMBL" id="GEM82990.1"/>
    </source>
</evidence>
<dbReference type="PANTHER" id="PTHR10422:SF18">
    <property type="entry name" value="CYTOCHROME C OXIDASE SUBUNIT 1"/>
    <property type="match status" value="1"/>
</dbReference>
<dbReference type="InterPro" id="IPR000883">
    <property type="entry name" value="Cyt_C_Oxase_1"/>
</dbReference>
<keyword evidence="9" id="KW-0479">Metal-binding</keyword>
<feature type="transmembrane region" description="Helical" evidence="18">
    <location>
        <begin position="384"/>
        <end position="405"/>
    </location>
</feature>
<dbReference type="InterPro" id="IPR036927">
    <property type="entry name" value="Cyt_c_oxase-like_su1_sf"/>
</dbReference>
<dbReference type="FunFam" id="1.20.210.10:FF:000006">
    <property type="entry name" value="Cytochrome c oxidase subunit 1"/>
    <property type="match status" value="1"/>
</dbReference>
<comment type="caution">
    <text evidence="21">The sequence shown here is derived from an EMBL/GenBank/DDBJ whole genome shotgun (WGS) entry which is preliminary data.</text>
</comment>
<dbReference type="GO" id="GO:0005886">
    <property type="term" value="C:plasma membrane"/>
    <property type="evidence" value="ECO:0007669"/>
    <property type="project" value="UniProtKB-SubCell"/>
</dbReference>
<proteinExistence type="inferred from homology"/>
<organism evidence="21 22">
    <name type="scientific">Meiothermus hypogaeus NBRC 106114</name>
    <dbReference type="NCBI Taxonomy" id="1227553"/>
    <lineage>
        <taxon>Bacteria</taxon>
        <taxon>Thermotogati</taxon>
        <taxon>Deinococcota</taxon>
        <taxon>Deinococci</taxon>
        <taxon>Thermales</taxon>
        <taxon>Thermaceae</taxon>
        <taxon>Meiothermus</taxon>
    </lineage>
</organism>
<keyword evidence="11 17" id="KW-0249">Electron transport</keyword>
<dbReference type="PROSITE" id="PS50855">
    <property type="entry name" value="COX1"/>
    <property type="match status" value="1"/>
</dbReference>
<feature type="transmembrane region" description="Helical" evidence="18">
    <location>
        <begin position="247"/>
        <end position="267"/>
    </location>
</feature>
<feature type="transmembrane region" description="Helical" evidence="18">
    <location>
        <begin position="114"/>
        <end position="137"/>
    </location>
</feature>